<feature type="transmembrane region" description="Helical" evidence="1">
    <location>
        <begin position="43"/>
        <end position="64"/>
    </location>
</feature>
<evidence type="ECO:0000313" key="3">
    <source>
        <dbReference type="Proteomes" id="UP001233999"/>
    </source>
</evidence>
<keyword evidence="1" id="KW-0472">Membrane</keyword>
<feature type="transmembrane region" description="Helical" evidence="1">
    <location>
        <begin position="20"/>
        <end position="37"/>
    </location>
</feature>
<keyword evidence="3" id="KW-1185">Reference proteome</keyword>
<reference evidence="2" key="2">
    <citation type="submission" date="2023-05" db="EMBL/GenBank/DDBJ databases">
        <authorList>
            <person name="Fouks B."/>
        </authorList>
    </citation>
    <scope>NUCLEOTIDE SEQUENCE</scope>
    <source>
        <strain evidence="2">Stay&amp;Tobe</strain>
        <tissue evidence="2">Testes</tissue>
    </source>
</reference>
<dbReference type="Proteomes" id="UP001233999">
    <property type="component" value="Unassembled WGS sequence"/>
</dbReference>
<keyword evidence="1" id="KW-0812">Transmembrane</keyword>
<sequence>MQELFFHPSQNTMGYPSTSYIYILKAIGVFTSIRINYYLIRNIILLSLHVLLYLSSGPNVLYVISRKKVIAVYRKQTGQSYYLT</sequence>
<accession>A0AAD8EJ31</accession>
<name>A0AAD8EJ31_DIPPU</name>
<gene>
    <name evidence="2" type="ORF">L9F63_001440</name>
</gene>
<dbReference type="AlphaFoldDB" id="A0AAD8EJ31"/>
<keyword evidence="1" id="KW-1133">Transmembrane helix</keyword>
<protein>
    <submittedName>
        <fullName evidence="2">Uncharacterized protein</fullName>
    </submittedName>
</protein>
<evidence type="ECO:0000313" key="2">
    <source>
        <dbReference type="EMBL" id="KAJ9592001.1"/>
    </source>
</evidence>
<feature type="non-terminal residue" evidence="2">
    <location>
        <position position="84"/>
    </location>
</feature>
<dbReference type="EMBL" id="JASPKZ010003850">
    <property type="protein sequence ID" value="KAJ9592001.1"/>
    <property type="molecule type" value="Genomic_DNA"/>
</dbReference>
<comment type="caution">
    <text evidence="2">The sequence shown here is derived from an EMBL/GenBank/DDBJ whole genome shotgun (WGS) entry which is preliminary data.</text>
</comment>
<evidence type="ECO:0000256" key="1">
    <source>
        <dbReference type="SAM" id="Phobius"/>
    </source>
</evidence>
<proteinExistence type="predicted"/>
<reference evidence="2" key="1">
    <citation type="journal article" date="2023" name="IScience">
        <title>Live-bearing cockroach genome reveals convergent evolutionary mechanisms linked to viviparity in insects and beyond.</title>
        <authorList>
            <person name="Fouks B."/>
            <person name="Harrison M.C."/>
            <person name="Mikhailova A.A."/>
            <person name="Marchal E."/>
            <person name="English S."/>
            <person name="Carruthers M."/>
            <person name="Jennings E.C."/>
            <person name="Chiamaka E.L."/>
            <person name="Frigard R.A."/>
            <person name="Pippel M."/>
            <person name="Attardo G.M."/>
            <person name="Benoit J.B."/>
            <person name="Bornberg-Bauer E."/>
            <person name="Tobe S.S."/>
        </authorList>
    </citation>
    <scope>NUCLEOTIDE SEQUENCE</scope>
    <source>
        <strain evidence="2">Stay&amp;Tobe</strain>
    </source>
</reference>
<organism evidence="2 3">
    <name type="scientific">Diploptera punctata</name>
    <name type="common">Pacific beetle cockroach</name>
    <dbReference type="NCBI Taxonomy" id="6984"/>
    <lineage>
        <taxon>Eukaryota</taxon>
        <taxon>Metazoa</taxon>
        <taxon>Ecdysozoa</taxon>
        <taxon>Arthropoda</taxon>
        <taxon>Hexapoda</taxon>
        <taxon>Insecta</taxon>
        <taxon>Pterygota</taxon>
        <taxon>Neoptera</taxon>
        <taxon>Polyneoptera</taxon>
        <taxon>Dictyoptera</taxon>
        <taxon>Blattodea</taxon>
        <taxon>Blaberoidea</taxon>
        <taxon>Blaberidae</taxon>
        <taxon>Diplopterinae</taxon>
        <taxon>Diploptera</taxon>
    </lineage>
</organism>
<feature type="non-terminal residue" evidence="2">
    <location>
        <position position="1"/>
    </location>
</feature>